<dbReference type="Proteomes" id="UP000694888">
    <property type="component" value="Unplaced"/>
</dbReference>
<keyword evidence="1" id="KW-0343">GTPase activation</keyword>
<dbReference type="PANTHER" id="PTHR24113:SF12">
    <property type="entry name" value="RAN GTPASE-ACTIVATING PROTEIN 1"/>
    <property type="match status" value="1"/>
</dbReference>
<dbReference type="InterPro" id="IPR001611">
    <property type="entry name" value="Leu-rich_rpt"/>
</dbReference>
<protein>
    <submittedName>
        <fullName evidence="5">Leucine-rich repeat-containing protein 73</fullName>
    </submittedName>
</protein>
<keyword evidence="4" id="KW-1185">Reference proteome</keyword>
<dbReference type="SUPFAM" id="SSF52047">
    <property type="entry name" value="RNI-like"/>
    <property type="match status" value="1"/>
</dbReference>
<keyword evidence="2" id="KW-0433">Leucine-rich repeat</keyword>
<keyword evidence="3" id="KW-0677">Repeat</keyword>
<evidence type="ECO:0000313" key="4">
    <source>
        <dbReference type="Proteomes" id="UP000694888"/>
    </source>
</evidence>
<dbReference type="GeneID" id="101855145"/>
<dbReference type="SMART" id="SM00368">
    <property type="entry name" value="LRR_RI"/>
    <property type="match status" value="4"/>
</dbReference>
<gene>
    <name evidence="5" type="primary">LOC101855145</name>
</gene>
<dbReference type="PANTHER" id="PTHR24113">
    <property type="entry name" value="RAN GTPASE-ACTIVATING PROTEIN 1"/>
    <property type="match status" value="1"/>
</dbReference>
<evidence type="ECO:0000256" key="3">
    <source>
        <dbReference type="ARBA" id="ARBA00022737"/>
    </source>
</evidence>
<evidence type="ECO:0000313" key="5">
    <source>
        <dbReference type="RefSeq" id="XP_012944138.1"/>
    </source>
</evidence>
<accession>A0ABM1AAT0</accession>
<evidence type="ECO:0000256" key="1">
    <source>
        <dbReference type="ARBA" id="ARBA00022468"/>
    </source>
</evidence>
<evidence type="ECO:0000256" key="2">
    <source>
        <dbReference type="ARBA" id="ARBA00022614"/>
    </source>
</evidence>
<organism evidence="4 5">
    <name type="scientific">Aplysia californica</name>
    <name type="common">California sea hare</name>
    <dbReference type="NCBI Taxonomy" id="6500"/>
    <lineage>
        <taxon>Eukaryota</taxon>
        <taxon>Metazoa</taxon>
        <taxon>Spiralia</taxon>
        <taxon>Lophotrochozoa</taxon>
        <taxon>Mollusca</taxon>
        <taxon>Gastropoda</taxon>
        <taxon>Heterobranchia</taxon>
        <taxon>Euthyneura</taxon>
        <taxon>Tectipleura</taxon>
        <taxon>Aplysiida</taxon>
        <taxon>Aplysioidea</taxon>
        <taxon>Aplysiidae</taxon>
        <taxon>Aplysia</taxon>
    </lineage>
</organism>
<dbReference type="Gene3D" id="3.80.10.10">
    <property type="entry name" value="Ribonuclease Inhibitor"/>
    <property type="match status" value="2"/>
</dbReference>
<dbReference type="RefSeq" id="XP_012944138.1">
    <property type="nucleotide sequence ID" value="XM_013088684.1"/>
</dbReference>
<dbReference type="InterPro" id="IPR027038">
    <property type="entry name" value="RanGap"/>
</dbReference>
<name>A0ABM1AAT0_APLCA</name>
<reference evidence="5" key="1">
    <citation type="submission" date="2025-08" db="UniProtKB">
        <authorList>
            <consortium name="RefSeq"/>
        </authorList>
    </citation>
    <scope>IDENTIFICATION</scope>
</reference>
<proteinExistence type="predicted"/>
<dbReference type="Pfam" id="PF13516">
    <property type="entry name" value="LRR_6"/>
    <property type="match status" value="3"/>
</dbReference>
<dbReference type="InterPro" id="IPR032675">
    <property type="entry name" value="LRR_dom_sf"/>
</dbReference>
<sequence>MEALRKSPSDPVMLNLSLNPLTSGSVDYILETVKTKPSLEAVVLQGSRLGDEGVKQLVEGLLYNHAQTKKLSSEEEEGSDSGKKELQELDLSDCKFGDVGAGAVAKLLNSDMDVDTLTLSYNHAISSQGWSLIGNALNGNRNLQTLTLDHNFIGNDGLQCLCSGLYDNRSLTALDLNDVGLSQAGGATLNELLKRNTTILEITLTGNRLTDEQIDNVQKYIALNKSVNPEVEDSIRN</sequence>